<keyword evidence="2" id="KW-1185">Reference proteome</keyword>
<dbReference type="RefSeq" id="WP_106293838.1">
    <property type="nucleotide sequence ID" value="NZ_PVTH01000007.1"/>
</dbReference>
<comment type="caution">
    <text evidence="1">The sequence shown here is derived from an EMBL/GenBank/DDBJ whole genome shotgun (WGS) entry which is preliminary data.</text>
</comment>
<dbReference type="EMBL" id="PVTH01000007">
    <property type="protein sequence ID" value="PRY51518.1"/>
    <property type="molecule type" value="Genomic_DNA"/>
</dbReference>
<organism evidence="1 2">
    <name type="scientific">Arcticibacter pallidicorallinus</name>
    <dbReference type="NCBI Taxonomy" id="1259464"/>
    <lineage>
        <taxon>Bacteria</taxon>
        <taxon>Pseudomonadati</taxon>
        <taxon>Bacteroidota</taxon>
        <taxon>Sphingobacteriia</taxon>
        <taxon>Sphingobacteriales</taxon>
        <taxon>Sphingobacteriaceae</taxon>
        <taxon>Arcticibacter</taxon>
    </lineage>
</organism>
<gene>
    <name evidence="1" type="ORF">B0I27_107104</name>
</gene>
<evidence type="ECO:0000313" key="1">
    <source>
        <dbReference type="EMBL" id="PRY51518.1"/>
    </source>
</evidence>
<name>A0A2T0U0Z9_9SPHI</name>
<protein>
    <submittedName>
        <fullName evidence="1">Uncharacterized protein</fullName>
    </submittedName>
</protein>
<dbReference type="Proteomes" id="UP000238034">
    <property type="component" value="Unassembled WGS sequence"/>
</dbReference>
<reference evidence="1 2" key="1">
    <citation type="submission" date="2018-03" db="EMBL/GenBank/DDBJ databases">
        <title>Genomic Encyclopedia of Type Strains, Phase III (KMG-III): the genomes of soil and plant-associated and newly described type strains.</title>
        <authorList>
            <person name="Whitman W."/>
        </authorList>
    </citation>
    <scope>NUCLEOTIDE SEQUENCE [LARGE SCALE GENOMIC DNA]</scope>
    <source>
        <strain evidence="1 2">CGMCC 1.9313</strain>
    </source>
</reference>
<accession>A0A2T0U0Z9</accession>
<evidence type="ECO:0000313" key="2">
    <source>
        <dbReference type="Proteomes" id="UP000238034"/>
    </source>
</evidence>
<proteinExistence type="predicted"/>
<dbReference type="AlphaFoldDB" id="A0A2T0U0Z9"/>
<sequence>MNLIDELKLLAGRLEGKPVFAYSGKYEHNVDGDDQDYSSGVVNVFEIEQFGFKRNRITGTMRQRYPIYIEFVVKADQDLTATQRNFYIEDMKGLAAEYIELLDGSGLFEELPEVIDGIQVVNRYDVNTVGVELNLVLVAKEPMQVCV</sequence>
<dbReference type="OrthoDB" id="794837at2"/>